<dbReference type="AlphaFoldDB" id="A0A6A6BK67"/>
<name>A0A6A6BK67_9PEZI</name>
<sequence length="164" mass="18455">MNPAVAFLWAVLYYLLVLPVYALLQLLLVAVSPVWHGTRFVLLPFFHLGHFMSQAAMLPFRTLAKLETLYVYLGVAGIVGIIAGCILYFFSSFIQSALNLESPDRPVGRTPAEYRAARQKRKSMQDYNDPAVSIGNFKPMRQSGVLRQRNLLSQTILEEDTSES</sequence>
<keyword evidence="1" id="KW-1133">Transmembrane helix</keyword>
<evidence type="ECO:0000313" key="2">
    <source>
        <dbReference type="EMBL" id="KAF2142951.1"/>
    </source>
</evidence>
<gene>
    <name evidence="2" type="ORF">K452DRAFT_286586</name>
</gene>
<dbReference type="Proteomes" id="UP000799438">
    <property type="component" value="Unassembled WGS sequence"/>
</dbReference>
<evidence type="ECO:0000256" key="1">
    <source>
        <dbReference type="SAM" id="Phobius"/>
    </source>
</evidence>
<keyword evidence="3" id="KW-1185">Reference proteome</keyword>
<reference evidence="2" key="1">
    <citation type="journal article" date="2020" name="Stud. Mycol.">
        <title>101 Dothideomycetes genomes: a test case for predicting lifestyles and emergence of pathogens.</title>
        <authorList>
            <person name="Haridas S."/>
            <person name="Albert R."/>
            <person name="Binder M."/>
            <person name="Bloem J."/>
            <person name="Labutti K."/>
            <person name="Salamov A."/>
            <person name="Andreopoulos B."/>
            <person name="Baker S."/>
            <person name="Barry K."/>
            <person name="Bills G."/>
            <person name="Bluhm B."/>
            <person name="Cannon C."/>
            <person name="Castanera R."/>
            <person name="Culley D."/>
            <person name="Daum C."/>
            <person name="Ezra D."/>
            <person name="Gonzalez J."/>
            <person name="Henrissat B."/>
            <person name="Kuo A."/>
            <person name="Liang C."/>
            <person name="Lipzen A."/>
            <person name="Lutzoni F."/>
            <person name="Magnuson J."/>
            <person name="Mondo S."/>
            <person name="Nolan M."/>
            <person name="Ohm R."/>
            <person name="Pangilinan J."/>
            <person name="Park H.-J."/>
            <person name="Ramirez L."/>
            <person name="Alfaro M."/>
            <person name="Sun H."/>
            <person name="Tritt A."/>
            <person name="Yoshinaga Y."/>
            <person name="Zwiers L.-H."/>
            <person name="Turgeon B."/>
            <person name="Goodwin S."/>
            <person name="Spatafora J."/>
            <person name="Crous P."/>
            <person name="Grigoriev I."/>
        </authorList>
    </citation>
    <scope>NUCLEOTIDE SEQUENCE</scope>
    <source>
        <strain evidence="2">CBS 121167</strain>
    </source>
</reference>
<evidence type="ECO:0000313" key="3">
    <source>
        <dbReference type="Proteomes" id="UP000799438"/>
    </source>
</evidence>
<organism evidence="2 3">
    <name type="scientific">Aplosporella prunicola CBS 121167</name>
    <dbReference type="NCBI Taxonomy" id="1176127"/>
    <lineage>
        <taxon>Eukaryota</taxon>
        <taxon>Fungi</taxon>
        <taxon>Dikarya</taxon>
        <taxon>Ascomycota</taxon>
        <taxon>Pezizomycotina</taxon>
        <taxon>Dothideomycetes</taxon>
        <taxon>Dothideomycetes incertae sedis</taxon>
        <taxon>Botryosphaeriales</taxon>
        <taxon>Aplosporellaceae</taxon>
        <taxon>Aplosporella</taxon>
    </lineage>
</organism>
<keyword evidence="1" id="KW-0472">Membrane</keyword>
<dbReference type="RefSeq" id="XP_033398663.1">
    <property type="nucleotide sequence ID" value="XM_033540326.1"/>
</dbReference>
<feature type="transmembrane region" description="Helical" evidence="1">
    <location>
        <begin position="69"/>
        <end position="90"/>
    </location>
</feature>
<dbReference type="GeneID" id="54297822"/>
<keyword evidence="1" id="KW-0812">Transmembrane</keyword>
<protein>
    <submittedName>
        <fullName evidence="2">Uncharacterized protein</fullName>
    </submittedName>
</protein>
<dbReference type="EMBL" id="ML995483">
    <property type="protein sequence ID" value="KAF2142951.1"/>
    <property type="molecule type" value="Genomic_DNA"/>
</dbReference>
<feature type="transmembrane region" description="Helical" evidence="1">
    <location>
        <begin position="6"/>
        <end position="28"/>
    </location>
</feature>
<dbReference type="OrthoDB" id="4502894at2759"/>
<proteinExistence type="predicted"/>
<accession>A0A6A6BK67</accession>